<sequence>MNFSSSGSQAGCTVGDYLSTIHSSGLVGYHVGQTLEGVTGAIIGGILTDGMCVLPGAAAGVGIGGGLGYGIGGVIGLGSQYNACYH</sequence>
<reference evidence="1" key="1">
    <citation type="journal article" date="2022" name="Proc. Natl. Acad. Sci. U.S.A.">
        <title>Identification of the Bartonella autotransporter CFA as a protective antigen and hypervariable target of neutralizing antibodies in mice.</title>
        <authorList>
            <person name="Siewert L.K."/>
            <person name="Korotaev A."/>
            <person name="Sedzicki J."/>
            <person name="Fromm K."/>
            <person name="Pinschewer D.D."/>
            <person name="Dehio C."/>
        </authorList>
    </citation>
    <scope>NUCLEOTIDE SEQUENCE</scope>
    <source>
        <strain evidence="1">IBS296</strain>
    </source>
</reference>
<proteinExistence type="predicted"/>
<gene>
    <name evidence="1" type="ORF">LAJ60_00950</name>
</gene>
<dbReference type="RefSeq" id="WP_252619591.1">
    <property type="nucleotide sequence ID" value="NZ_CP083444.1"/>
</dbReference>
<dbReference type="EMBL" id="CP083444">
    <property type="protein sequence ID" value="USP03058.1"/>
    <property type="molecule type" value="Genomic_DNA"/>
</dbReference>
<organism evidence="1 2">
    <name type="scientific">Bartonella taylorii</name>
    <dbReference type="NCBI Taxonomy" id="33046"/>
    <lineage>
        <taxon>Bacteria</taxon>
        <taxon>Pseudomonadati</taxon>
        <taxon>Pseudomonadota</taxon>
        <taxon>Alphaproteobacteria</taxon>
        <taxon>Hyphomicrobiales</taxon>
        <taxon>Bartonellaceae</taxon>
        <taxon>Bartonella</taxon>
    </lineage>
</organism>
<accession>A0A9Q8YXR5</accession>
<dbReference type="KEGG" id="btay:LAJ60_00950"/>
<name>A0A9Q8YXR5_BARTA</name>
<dbReference type="AlphaFoldDB" id="A0A9Q8YXR5"/>
<protein>
    <submittedName>
        <fullName evidence="1">Uncharacterized protein</fullName>
    </submittedName>
</protein>
<evidence type="ECO:0000313" key="2">
    <source>
        <dbReference type="Proteomes" id="UP001056980"/>
    </source>
</evidence>
<dbReference type="Proteomes" id="UP001056980">
    <property type="component" value="Chromosome"/>
</dbReference>
<evidence type="ECO:0000313" key="1">
    <source>
        <dbReference type="EMBL" id="USP03058.1"/>
    </source>
</evidence>